<keyword evidence="3" id="KW-1185">Reference proteome</keyword>
<gene>
    <name evidence="2" type="ORF">LIER_09588</name>
</gene>
<feature type="domain" description="DUF676" evidence="1">
    <location>
        <begin position="80"/>
        <end position="307"/>
    </location>
</feature>
<comment type="caution">
    <text evidence="2">The sequence shown here is derived from an EMBL/GenBank/DDBJ whole genome shotgun (WGS) entry which is preliminary data.</text>
</comment>
<dbReference type="PANTHER" id="PTHR12482:SF41">
    <property type="entry name" value="ALPHA_BETA-HYDROLASES SUPERFAMILY PROTEIN"/>
    <property type="match status" value="1"/>
</dbReference>
<dbReference type="FunFam" id="3.40.50.1820:FF:000216">
    <property type="entry name" value="Alpha/beta-Hydrolases superfamily protein"/>
    <property type="match status" value="1"/>
</dbReference>
<dbReference type="Gene3D" id="3.40.50.1820">
    <property type="entry name" value="alpha/beta hydrolase"/>
    <property type="match status" value="1"/>
</dbReference>
<name>A0AAV3PJ56_LITER</name>
<evidence type="ECO:0000313" key="2">
    <source>
        <dbReference type="EMBL" id="GAA0150711.1"/>
    </source>
</evidence>
<evidence type="ECO:0000313" key="3">
    <source>
        <dbReference type="Proteomes" id="UP001454036"/>
    </source>
</evidence>
<organism evidence="2 3">
    <name type="scientific">Lithospermum erythrorhizon</name>
    <name type="common">Purple gromwell</name>
    <name type="synonym">Lithospermum officinale var. erythrorhizon</name>
    <dbReference type="NCBI Taxonomy" id="34254"/>
    <lineage>
        <taxon>Eukaryota</taxon>
        <taxon>Viridiplantae</taxon>
        <taxon>Streptophyta</taxon>
        <taxon>Embryophyta</taxon>
        <taxon>Tracheophyta</taxon>
        <taxon>Spermatophyta</taxon>
        <taxon>Magnoliopsida</taxon>
        <taxon>eudicotyledons</taxon>
        <taxon>Gunneridae</taxon>
        <taxon>Pentapetalae</taxon>
        <taxon>asterids</taxon>
        <taxon>lamiids</taxon>
        <taxon>Boraginales</taxon>
        <taxon>Boraginaceae</taxon>
        <taxon>Boraginoideae</taxon>
        <taxon>Lithospermeae</taxon>
        <taxon>Lithospermum</taxon>
    </lineage>
</organism>
<dbReference type="Proteomes" id="UP001454036">
    <property type="component" value="Unassembled WGS sequence"/>
</dbReference>
<dbReference type="Pfam" id="PF05057">
    <property type="entry name" value="DUF676"/>
    <property type="match status" value="1"/>
</dbReference>
<dbReference type="AlphaFoldDB" id="A0AAV3PJ56"/>
<dbReference type="InterPro" id="IPR044294">
    <property type="entry name" value="Lipase-like"/>
</dbReference>
<accession>A0AAV3PJ56</accession>
<evidence type="ECO:0000259" key="1">
    <source>
        <dbReference type="Pfam" id="PF05057"/>
    </source>
</evidence>
<dbReference type="PANTHER" id="PTHR12482">
    <property type="entry name" value="LIPASE ROG1-RELATED-RELATED"/>
    <property type="match status" value="1"/>
</dbReference>
<dbReference type="SUPFAM" id="SSF53474">
    <property type="entry name" value="alpha/beta-Hydrolases"/>
    <property type="match status" value="1"/>
</dbReference>
<proteinExistence type="predicted"/>
<protein>
    <recommendedName>
        <fullName evidence="1">DUF676 domain-containing protein</fullName>
    </recommendedName>
</protein>
<dbReference type="InterPro" id="IPR007751">
    <property type="entry name" value="DUF676_lipase-like"/>
</dbReference>
<reference evidence="2 3" key="1">
    <citation type="submission" date="2024-01" db="EMBL/GenBank/DDBJ databases">
        <title>The complete chloroplast genome sequence of Lithospermum erythrorhizon: insights into the phylogenetic relationship among Boraginaceae species and the maternal lineages of purple gromwells.</title>
        <authorList>
            <person name="Okada T."/>
            <person name="Watanabe K."/>
        </authorList>
    </citation>
    <scope>NUCLEOTIDE SEQUENCE [LARGE SCALE GENOMIC DNA]</scope>
</reference>
<dbReference type="EMBL" id="BAABME010001642">
    <property type="protein sequence ID" value="GAA0150711.1"/>
    <property type="molecule type" value="Genomic_DNA"/>
</dbReference>
<dbReference type="InterPro" id="IPR029058">
    <property type="entry name" value="AB_hydrolase_fold"/>
</dbReference>
<sequence length="417" mass="46454">MDNNNKSDNVVQNNLESIIVTNDGNNNIVTHKKNKIKKMKYGFIVRKFRCLRAEDDVVKETDAAGNFDVEAAGGGKDHAPSHLIIMVNGIIGSAENWKYAAKQFAKAYPDDVLVHCSDANSNMLTFDGVDVMGNRLANEVLSVVQRHPNLEKISIIGHSLGGVVARYAIARLYEEEKSKQVSQNGPCKVDGSDPSCLKEEPMRKIAGLEPVSFITSATPHLGSSGHKQVPMFCGLYTLEKVASGTSALLGRTGKHLFLTDSDDGKPPLLLRMANDTEDLKFISALRSFKRRVAYANARFDNLVGWSTSSLRRRSELPKLRNLSRNNKYPHIVNIETAEASTTQNDFSTNDKLNQRKRAEMEEAMIRGLTRLSWERIDVSFKGSKQRYLAHSTIQVKTKWLNSDGSDVIQHMVDSFLL</sequence>